<evidence type="ECO:0000256" key="3">
    <source>
        <dbReference type="ARBA" id="ARBA00022989"/>
    </source>
</evidence>
<evidence type="ECO:0000256" key="2">
    <source>
        <dbReference type="ARBA" id="ARBA00022692"/>
    </source>
</evidence>
<name>A0ABM0M6E2_SACKO</name>
<dbReference type="InterPro" id="IPR006694">
    <property type="entry name" value="Fatty_acid_hydroxylase"/>
</dbReference>
<protein>
    <submittedName>
        <fullName evidence="7">Fatty acid hydroxylase domain-containing protein 2-like</fullName>
    </submittedName>
</protein>
<gene>
    <name evidence="7" type="primary">LOC102808050</name>
</gene>
<proteinExistence type="predicted"/>
<keyword evidence="4" id="KW-0472">Membrane</keyword>
<keyword evidence="6" id="KW-1185">Reference proteome</keyword>
<dbReference type="GeneID" id="102808050"/>
<dbReference type="RefSeq" id="XP_006815583.1">
    <property type="nucleotide sequence ID" value="XM_006815520.1"/>
</dbReference>
<accession>A0ABM0M6E2</accession>
<comment type="subcellular location">
    <subcellularLocation>
        <location evidence="1">Membrane</location>
    </subcellularLocation>
</comment>
<evidence type="ECO:0000256" key="1">
    <source>
        <dbReference type="ARBA" id="ARBA00004370"/>
    </source>
</evidence>
<evidence type="ECO:0000259" key="5">
    <source>
        <dbReference type="Pfam" id="PF04116"/>
    </source>
</evidence>
<evidence type="ECO:0000256" key="4">
    <source>
        <dbReference type="ARBA" id="ARBA00023136"/>
    </source>
</evidence>
<dbReference type="PANTHER" id="PTHR11863">
    <property type="entry name" value="STEROL DESATURASE"/>
    <property type="match status" value="1"/>
</dbReference>
<evidence type="ECO:0000313" key="6">
    <source>
        <dbReference type="Proteomes" id="UP000694865"/>
    </source>
</evidence>
<dbReference type="Pfam" id="PF04116">
    <property type="entry name" value="FA_hydroxylase"/>
    <property type="match status" value="1"/>
</dbReference>
<keyword evidence="3" id="KW-1133">Transmembrane helix</keyword>
<evidence type="ECO:0000313" key="7">
    <source>
        <dbReference type="RefSeq" id="XP_006815583.1"/>
    </source>
</evidence>
<dbReference type="InterPro" id="IPR050307">
    <property type="entry name" value="Sterol_Desaturase_Related"/>
</dbReference>
<sequence>MIIMLPIVAVIWYQLCQWRGISCGYDVPTLPRILFDLIAAIICEEIFFYYSHRLFHHPYIYKRVHKKHHEWTAPIGLVAVYAHPIEHVLCNIIPVFSGSLIFGSHLLSVWLWLFVAMWGTTIHHSGYHFPLLLSSEFHDFHHLKFNYCFGLLGVLDYLHGTDVLFRKSKASKRHKTLFGITPLSKSIPDEKQ</sequence>
<dbReference type="Proteomes" id="UP000694865">
    <property type="component" value="Unplaced"/>
</dbReference>
<feature type="domain" description="Fatty acid hydroxylase" evidence="5">
    <location>
        <begin position="38"/>
        <end position="161"/>
    </location>
</feature>
<keyword evidence="2" id="KW-0812">Transmembrane</keyword>
<reference evidence="7" key="1">
    <citation type="submission" date="2025-08" db="UniProtKB">
        <authorList>
            <consortium name="RefSeq"/>
        </authorList>
    </citation>
    <scope>IDENTIFICATION</scope>
    <source>
        <tissue evidence="7">Testes</tissue>
    </source>
</reference>
<organism evidence="6 7">
    <name type="scientific">Saccoglossus kowalevskii</name>
    <name type="common">Acorn worm</name>
    <dbReference type="NCBI Taxonomy" id="10224"/>
    <lineage>
        <taxon>Eukaryota</taxon>
        <taxon>Metazoa</taxon>
        <taxon>Hemichordata</taxon>
        <taxon>Enteropneusta</taxon>
        <taxon>Harrimaniidae</taxon>
        <taxon>Saccoglossus</taxon>
    </lineage>
</organism>